<dbReference type="EMBL" id="CP000515">
    <property type="protein sequence ID" value="ABM21125.1"/>
    <property type="molecule type" value="Genomic_DNA"/>
</dbReference>
<dbReference type="HOGENOM" id="CLU_1401010_0_0_6"/>
<protein>
    <submittedName>
        <fullName evidence="1">Uncharacterized protein</fullName>
    </submittedName>
</protein>
<accession>A1U806</accession>
<dbReference type="NCBIfam" id="NF038222">
    <property type="entry name" value="IcmW_IVB"/>
    <property type="match status" value="1"/>
</dbReference>
<evidence type="ECO:0000313" key="2">
    <source>
        <dbReference type="Proteomes" id="UP000000998"/>
    </source>
</evidence>
<name>A1U806_MARN8</name>
<proteinExistence type="predicted"/>
<keyword evidence="1" id="KW-0614">Plasmid</keyword>
<dbReference type="KEGG" id="maq:Maqu_4274"/>
<sequence length="194" mass="21383">MGSSPYQAGFPKTQPIRCQIVEQLFEMPGGGAPESGSQGQTAYWQRVDTVAHDVVQILDEKEHWVIEGSQDFQAVLDELLDLVREHPRLSEFVSEQPESALKLMAYLHTSTAMMLMHVNAESRPAFVSAFLEVVTEVLQRNPKGQVGVAAGLAVDRFLAFERAGLVARIFSKERVEGVLDAIERAGVSASSRRT</sequence>
<dbReference type="InterPro" id="IPR057079">
    <property type="entry name" value="IcmW-like"/>
</dbReference>
<organism evidence="1 2">
    <name type="scientific">Marinobacter nauticus (strain ATCC 700491 / DSM 11845 / VT8)</name>
    <name type="common">Marinobacter aquaeolei</name>
    <dbReference type="NCBI Taxonomy" id="351348"/>
    <lineage>
        <taxon>Bacteria</taxon>
        <taxon>Pseudomonadati</taxon>
        <taxon>Pseudomonadota</taxon>
        <taxon>Gammaproteobacteria</taxon>
        <taxon>Pseudomonadales</taxon>
        <taxon>Marinobacteraceae</taxon>
        <taxon>Marinobacter</taxon>
    </lineage>
</organism>
<dbReference type="Proteomes" id="UP000000998">
    <property type="component" value="Plasmid pMAQU01"/>
</dbReference>
<gene>
    <name evidence="1" type="ordered locus">Maqu_4274</name>
</gene>
<reference evidence="2" key="1">
    <citation type="journal article" date="2011" name="Appl. Environ. Microbiol.">
        <title>Genomic potential of Marinobacter aquaeolei, a biogeochemical 'opportunitroph'.</title>
        <authorList>
            <person name="Singer E."/>
            <person name="Webb E.A."/>
            <person name="Nelson W.C."/>
            <person name="Heidelberg J.F."/>
            <person name="Ivanova N."/>
            <person name="Pati A."/>
            <person name="Edwards K.J."/>
        </authorList>
    </citation>
    <scope>NUCLEOTIDE SEQUENCE [LARGE SCALE GENOMIC DNA]</scope>
    <source>
        <strain evidence="2">ATCC 700491 / DSM 11845 / VT8</strain>
    </source>
</reference>
<evidence type="ECO:0000313" key="1">
    <source>
        <dbReference type="EMBL" id="ABM21125.1"/>
    </source>
</evidence>
<dbReference type="Pfam" id="PF23130">
    <property type="entry name" value="IcmW"/>
    <property type="match status" value="1"/>
</dbReference>
<dbReference type="InterPro" id="IPR049919">
    <property type="entry name" value="IcmW"/>
</dbReference>
<dbReference type="AlphaFoldDB" id="A1U806"/>
<geneLocation type="plasmid" evidence="1 2">
    <name>pMAQU01</name>
</geneLocation>